<dbReference type="EMBL" id="JBELQE010000106">
    <property type="protein sequence ID" value="MER2252412.1"/>
    <property type="molecule type" value="Genomic_DNA"/>
</dbReference>
<evidence type="ECO:0000313" key="2">
    <source>
        <dbReference type="EMBL" id="MER2252412.1"/>
    </source>
</evidence>
<keyword evidence="3" id="KW-1185">Reference proteome</keyword>
<sequence>MMTGCPPRSLRSICADKIQEYPDMMRLGMTLAASIGMIVTGFSQVSVAQAGPVQAGRYTNLPALHGGRGSPEVPEAHAEIATGSLGRSLRLDLSAKGGNAEQPERAAPQLGSTAGGPAY</sequence>
<evidence type="ECO:0000256" key="1">
    <source>
        <dbReference type="SAM" id="MobiDB-lite"/>
    </source>
</evidence>
<proteinExistence type="predicted"/>
<dbReference type="Proteomes" id="UP001480955">
    <property type="component" value="Unassembled WGS sequence"/>
</dbReference>
<gene>
    <name evidence="2" type="ORF">ABS772_21035</name>
</gene>
<evidence type="ECO:0000313" key="3">
    <source>
        <dbReference type="Proteomes" id="UP001480955"/>
    </source>
</evidence>
<feature type="region of interest" description="Disordered" evidence="1">
    <location>
        <begin position="94"/>
        <end position="119"/>
    </location>
</feature>
<organism evidence="2 3">
    <name type="scientific">Methylorubrum podarium</name>
    <dbReference type="NCBI Taxonomy" id="200476"/>
    <lineage>
        <taxon>Bacteria</taxon>
        <taxon>Pseudomonadati</taxon>
        <taxon>Pseudomonadota</taxon>
        <taxon>Alphaproteobacteria</taxon>
        <taxon>Hyphomicrobiales</taxon>
        <taxon>Methylobacteriaceae</taxon>
        <taxon>Methylorubrum</taxon>
    </lineage>
</organism>
<accession>A0ABV1QSL5</accession>
<reference evidence="2 3" key="1">
    <citation type="submission" date="2024-06" db="EMBL/GenBank/DDBJ databases">
        <authorList>
            <person name="Campbell A.G."/>
        </authorList>
    </citation>
    <scope>NUCLEOTIDE SEQUENCE [LARGE SCALE GENOMIC DNA]</scope>
    <source>
        <strain evidence="2 3">EM12</strain>
    </source>
</reference>
<dbReference type="RefSeq" id="WP_350396691.1">
    <property type="nucleotide sequence ID" value="NZ_JBELQE010000106.1"/>
</dbReference>
<comment type="caution">
    <text evidence="2">The sequence shown here is derived from an EMBL/GenBank/DDBJ whole genome shotgun (WGS) entry which is preliminary data.</text>
</comment>
<name>A0ABV1QSL5_9HYPH</name>
<protein>
    <submittedName>
        <fullName evidence="2">Uncharacterized protein</fullName>
    </submittedName>
</protein>